<evidence type="ECO:0000313" key="1">
    <source>
        <dbReference type="EMBL" id="SLM31199.1"/>
    </source>
</evidence>
<evidence type="ECO:0000313" key="2">
    <source>
        <dbReference type="Proteomes" id="UP000191931"/>
    </source>
</evidence>
<keyword evidence="2" id="KW-1185">Reference proteome</keyword>
<evidence type="ECO:0008006" key="3">
    <source>
        <dbReference type="Google" id="ProtNLM"/>
    </source>
</evidence>
<protein>
    <recommendedName>
        <fullName evidence="3">Dockerin domain-containing protein</fullName>
    </recommendedName>
</protein>
<reference evidence="1 2" key="1">
    <citation type="submission" date="2017-03" db="EMBL/GenBank/DDBJ databases">
        <authorList>
            <person name="Afonso C.L."/>
            <person name="Miller P.J."/>
            <person name="Scott M.A."/>
            <person name="Spackman E."/>
            <person name="Goraichik I."/>
            <person name="Dimitrov K.M."/>
            <person name="Suarez D.L."/>
            <person name="Swayne D.E."/>
        </authorList>
    </citation>
    <scope>NUCLEOTIDE SEQUENCE [LARGE SCALE GENOMIC DNA]</scope>
    <source>
        <strain evidence="1">PRJEB14757</strain>
    </source>
</reference>
<dbReference type="EMBL" id="FWEV01000205">
    <property type="protein sequence ID" value="SLM31199.1"/>
    <property type="molecule type" value="Genomic_DNA"/>
</dbReference>
<dbReference type="GO" id="GO:0000272">
    <property type="term" value="P:polysaccharide catabolic process"/>
    <property type="evidence" value="ECO:0007669"/>
    <property type="project" value="InterPro"/>
</dbReference>
<gene>
    <name evidence="1" type="ORF">MTBBW1_2830005</name>
</gene>
<proteinExistence type="predicted"/>
<organism evidence="1 2">
    <name type="scientific">Desulfamplus magnetovallimortis</name>
    <dbReference type="NCBI Taxonomy" id="1246637"/>
    <lineage>
        <taxon>Bacteria</taxon>
        <taxon>Pseudomonadati</taxon>
        <taxon>Thermodesulfobacteriota</taxon>
        <taxon>Desulfobacteria</taxon>
        <taxon>Desulfobacterales</taxon>
        <taxon>Desulfobacteraceae</taxon>
        <taxon>Desulfamplus</taxon>
    </lineage>
</organism>
<dbReference type="SUPFAM" id="SSF63446">
    <property type="entry name" value="Type I dockerin domain"/>
    <property type="match status" value="1"/>
</dbReference>
<sequence length="681" mass="74904">MIDFNGNLIQEITNVPSGGGASNHFDISPDGNEIIFGKGVEDQGLFIQEAWIVGTDNTNLRKIMNSYAVRGRATHKTSFGWIDENTIVFSNTEVWSDAAGRHEFHILDLNTNTYSAWAGNSSSRSRGEGYAVWSPDYSKVAVRTMAIYTPSGIDIHDWPSGGNKKTLIPLGQGAYACYWLDNSHLVYSQGGELFSINIDSSEIINLTNTSNSNETYFIGSAFSGTNDRDNDQVPDAIDSDPDVHNPILIDTGEQVDADLANALYACGEQVGCGLFFTSFSPAEAVSFVGTSHDICQATNLITQGEADNDPIKVADGIATTMLIAFDLKLNAVTAGIAPSTTALKDCLTLGYKHVLDLLESTEDYFKEDWTNGKGGSYLPGFPCMTWACIQKYLMKYVIFSPVSPKVQCSDGSWVGFDESGEPAGDMETGIAIPLSNHRKMIILYGDKTKEYSLDIVSDGAQEGDSFDLMTFFLDSQAKKTSLFKNVPVGVNTTAKMEINYAPNILLEVDYHSNGEKEQKAPDNKFIECIIEGDLDFDGDVDRDDVNIIYEYKNKQASECSICDLDNDGMITILDARKLILINTFSVASNKLHVNAYQLEGLSYWFDMSINIYGQLVLTGIGKNTEGLTSNLPEPATFDEISEILHIPEFYLDKVSFWVNLHLVSTDPEVVFEIVEFGLNED</sequence>
<dbReference type="Proteomes" id="UP000191931">
    <property type="component" value="Unassembled WGS sequence"/>
</dbReference>
<dbReference type="InterPro" id="IPR036439">
    <property type="entry name" value="Dockerin_dom_sf"/>
</dbReference>
<accession>A0A1W1HFD4</accession>
<dbReference type="SUPFAM" id="SSF69304">
    <property type="entry name" value="Tricorn protease N-terminal domain"/>
    <property type="match status" value="1"/>
</dbReference>
<name>A0A1W1HFD4_9BACT</name>
<dbReference type="AlphaFoldDB" id="A0A1W1HFD4"/>